<dbReference type="GO" id="GO:0035329">
    <property type="term" value="P:hippo signaling"/>
    <property type="evidence" value="ECO:0007669"/>
    <property type="project" value="TreeGrafter"/>
</dbReference>
<keyword evidence="3" id="KW-0804">Transcription</keyword>
<reference evidence="9" key="2">
    <citation type="submission" date="2021-02" db="UniProtKB">
        <authorList>
            <consortium name="EnsemblMetazoa"/>
        </authorList>
    </citation>
    <scope>IDENTIFICATION</scope>
    <source>
        <strain evidence="9">JHB</strain>
    </source>
</reference>
<feature type="region of interest" description="Disordered" evidence="6">
    <location>
        <begin position="73"/>
        <end position="115"/>
    </location>
</feature>
<dbReference type="VEuPathDB" id="VectorBase:CQUJHB007109"/>
<dbReference type="STRING" id="7176.B0X279"/>
<evidence type="ECO:0000256" key="3">
    <source>
        <dbReference type="ARBA" id="ARBA00023163"/>
    </source>
</evidence>
<dbReference type="GO" id="GO:0048568">
    <property type="term" value="P:embryonic organ development"/>
    <property type="evidence" value="ECO:0007669"/>
    <property type="project" value="TreeGrafter"/>
</dbReference>
<dbReference type="VEuPathDB" id="VectorBase:CPIJ013489"/>
<dbReference type="InParanoid" id="B0X279"/>
<reference evidence="8" key="1">
    <citation type="submission" date="2007-03" db="EMBL/GenBank/DDBJ databases">
        <title>Annotation of Culex pipiens quinquefasciatus.</title>
        <authorList>
            <consortium name="The Broad Institute Genome Sequencing Platform"/>
            <person name="Atkinson P.W."/>
            <person name="Hemingway J."/>
            <person name="Christensen B.M."/>
            <person name="Higgs S."/>
            <person name="Kodira C."/>
            <person name="Hannick L."/>
            <person name="Megy K."/>
            <person name="O'Leary S."/>
            <person name="Pearson M."/>
            <person name="Haas B.J."/>
            <person name="Mauceli E."/>
            <person name="Wortman J.R."/>
            <person name="Lee N.H."/>
            <person name="Guigo R."/>
            <person name="Stanke M."/>
            <person name="Alvarado L."/>
            <person name="Amedeo P."/>
            <person name="Antoine C.H."/>
            <person name="Arensburger P."/>
            <person name="Bidwell S.L."/>
            <person name="Crawford M."/>
            <person name="Camaro F."/>
            <person name="Devon K."/>
            <person name="Engels R."/>
            <person name="Hammond M."/>
            <person name="Howarth C."/>
            <person name="Koehrsen M."/>
            <person name="Lawson D."/>
            <person name="Montgomery P."/>
            <person name="Nene V."/>
            <person name="Nusbaum C."/>
            <person name="Puiu D."/>
            <person name="Romero-Severson J."/>
            <person name="Severson D.W."/>
            <person name="Shumway M."/>
            <person name="Sisk P."/>
            <person name="Stolte C."/>
            <person name="Zeng Q."/>
            <person name="Eisenstadt E."/>
            <person name="Fraser-Liggett C."/>
            <person name="Strausberg R."/>
            <person name="Galagan J."/>
            <person name="Birren B."/>
            <person name="Collins F.H."/>
        </authorList>
    </citation>
    <scope>NUCLEOTIDE SEQUENCE [LARGE SCALE GENOMIC DNA]</scope>
    <source>
        <strain evidence="8">JHB</strain>
    </source>
</reference>
<comment type="subcellular location">
    <subcellularLocation>
        <location evidence="1">Nucleus</location>
    </subcellularLocation>
</comment>
<dbReference type="eggNOG" id="KOG3841">
    <property type="taxonomic scope" value="Eukaryota"/>
</dbReference>
<evidence type="ECO:0000313" key="9">
    <source>
        <dbReference type="EnsemblMetazoa" id="CPIJ013489-PA"/>
    </source>
</evidence>
<dbReference type="Pfam" id="PF01285">
    <property type="entry name" value="TEA"/>
    <property type="match status" value="1"/>
</dbReference>
<keyword evidence="2" id="KW-0805">Transcription regulation</keyword>
<dbReference type="KEGG" id="cqu:CpipJ_CPIJ013489"/>
<name>B0X279_CULQU</name>
<organism>
    <name type="scientific">Culex quinquefasciatus</name>
    <name type="common">Southern house mosquito</name>
    <name type="synonym">Culex pungens</name>
    <dbReference type="NCBI Taxonomy" id="7176"/>
    <lineage>
        <taxon>Eukaryota</taxon>
        <taxon>Metazoa</taxon>
        <taxon>Ecdysozoa</taxon>
        <taxon>Arthropoda</taxon>
        <taxon>Hexapoda</taxon>
        <taxon>Insecta</taxon>
        <taxon>Pterygota</taxon>
        <taxon>Neoptera</taxon>
        <taxon>Endopterygota</taxon>
        <taxon>Diptera</taxon>
        <taxon>Nematocera</taxon>
        <taxon>Culicoidea</taxon>
        <taxon>Culicidae</taxon>
        <taxon>Culicinae</taxon>
        <taxon>Culicini</taxon>
        <taxon>Culex</taxon>
        <taxon>Culex</taxon>
    </lineage>
</organism>
<keyword evidence="10" id="KW-1185">Reference proteome</keyword>
<evidence type="ECO:0000313" key="10">
    <source>
        <dbReference type="Proteomes" id="UP000002320"/>
    </source>
</evidence>
<dbReference type="InterPro" id="IPR038096">
    <property type="entry name" value="TEA/ATTS_sf"/>
</dbReference>
<sequence>MYGYQKIGNFMPFPIPNRLTCESWTGLDAGGFSYDVIPGWYEIPTKNLFYRYKDPQNDSGLGAGTITTRWTPMGPGPTAGSLVPDDTNGSGVDGNKHLDVGDMSDDDDQDLSSADAEGVWSPDIEQSFQEALAIYPPCGRRKIILSEEGKMYEKKHTLFASTPSNWFVQFPGPEPSPLAELATFGPSGLLQRVEGESKNRSSGKIKTTRCLPALFLIQLSVHYSWHDTETGRTVAGLTNLDMDRPPRLLGGWLKSPNFSRATSRKCRTETFYCAPYILPFLVEPRAVEADFMVRVILDR</sequence>
<dbReference type="HOGENOM" id="CLU_931420_0_0_1"/>
<accession>B0X279</accession>
<dbReference type="GO" id="GO:0005634">
    <property type="term" value="C:nucleus"/>
    <property type="evidence" value="ECO:0007669"/>
    <property type="project" value="UniProtKB-SubCell"/>
</dbReference>
<dbReference type="SMART" id="SM00426">
    <property type="entry name" value="TEA"/>
    <property type="match status" value="1"/>
</dbReference>
<dbReference type="InterPro" id="IPR050937">
    <property type="entry name" value="TEC1_TEAD_TF"/>
</dbReference>
<dbReference type="PANTHER" id="PTHR11834:SF0">
    <property type="entry name" value="PROTEIN SCALLOPED"/>
    <property type="match status" value="1"/>
</dbReference>
<proteinExistence type="predicted"/>
<dbReference type="PANTHER" id="PTHR11834">
    <property type="entry name" value="TRANSCRIPTIONAL ENHANCER FACTOR TEF RELATED"/>
    <property type="match status" value="1"/>
</dbReference>
<evidence type="ECO:0000259" key="7">
    <source>
        <dbReference type="PROSITE" id="PS51088"/>
    </source>
</evidence>
<feature type="DNA-binding region" description="TEA" evidence="5">
    <location>
        <begin position="113"/>
        <end position="189"/>
    </location>
</feature>
<dbReference type="EMBL" id="DS232282">
    <property type="protein sequence ID" value="EDS39102.1"/>
    <property type="molecule type" value="Genomic_DNA"/>
</dbReference>
<dbReference type="Proteomes" id="UP000002320">
    <property type="component" value="Unassembled WGS sequence"/>
</dbReference>
<dbReference type="InterPro" id="IPR000818">
    <property type="entry name" value="TEA/ATTS_dom"/>
</dbReference>
<feature type="domain" description="TEA" evidence="7">
    <location>
        <begin position="113"/>
        <end position="189"/>
    </location>
</feature>
<dbReference type="Gene3D" id="6.10.20.40">
    <property type="entry name" value="TEA/ATTS domain"/>
    <property type="match status" value="1"/>
</dbReference>
<keyword evidence="4" id="KW-0539">Nucleus</keyword>
<dbReference type="EnsemblMetazoa" id="CPIJ013489-RA">
    <property type="protein sequence ID" value="CPIJ013489-PA"/>
    <property type="gene ID" value="CPIJ013489"/>
</dbReference>
<dbReference type="GO" id="GO:0000981">
    <property type="term" value="F:DNA-binding transcription factor activity, RNA polymerase II-specific"/>
    <property type="evidence" value="ECO:0007669"/>
    <property type="project" value="TreeGrafter"/>
</dbReference>
<gene>
    <name evidence="9" type="primary">6046576</name>
    <name evidence="8" type="ORF">CpipJ_CPIJ013489</name>
</gene>
<evidence type="ECO:0000256" key="6">
    <source>
        <dbReference type="SAM" id="MobiDB-lite"/>
    </source>
</evidence>
<evidence type="ECO:0000256" key="5">
    <source>
        <dbReference type="PROSITE-ProRule" id="PRU00505"/>
    </source>
</evidence>
<dbReference type="GO" id="GO:0000978">
    <property type="term" value="F:RNA polymerase II cis-regulatory region sequence-specific DNA binding"/>
    <property type="evidence" value="ECO:0007669"/>
    <property type="project" value="TreeGrafter"/>
</dbReference>
<dbReference type="OrthoDB" id="10006572at2759"/>
<protein>
    <submittedName>
        <fullName evidence="8">Transcription enhancer factor</fullName>
    </submittedName>
</protein>
<evidence type="ECO:0000256" key="1">
    <source>
        <dbReference type="ARBA" id="ARBA00004123"/>
    </source>
</evidence>
<evidence type="ECO:0000313" key="8">
    <source>
        <dbReference type="EMBL" id="EDS39102.1"/>
    </source>
</evidence>
<evidence type="ECO:0000256" key="2">
    <source>
        <dbReference type="ARBA" id="ARBA00023015"/>
    </source>
</evidence>
<dbReference type="PROSITE" id="PS51088">
    <property type="entry name" value="TEA_2"/>
    <property type="match status" value="1"/>
</dbReference>
<dbReference type="GO" id="GO:0005667">
    <property type="term" value="C:transcription regulator complex"/>
    <property type="evidence" value="ECO:0007669"/>
    <property type="project" value="TreeGrafter"/>
</dbReference>
<dbReference type="AlphaFoldDB" id="B0X279"/>
<evidence type="ECO:0000256" key="4">
    <source>
        <dbReference type="ARBA" id="ARBA00023242"/>
    </source>
</evidence>